<reference evidence="1 2" key="1">
    <citation type="journal article" date="2014" name="Int. J. Syst. Evol. Microbiol.">
        <title>Complete genome sequence of Corynebacterium casei LMG S-19264T (=DSM 44701T), isolated from a smear-ripened cheese.</title>
        <authorList>
            <consortium name="US DOE Joint Genome Institute (JGI-PGF)"/>
            <person name="Walter F."/>
            <person name="Albersmeier A."/>
            <person name="Kalinowski J."/>
            <person name="Ruckert C."/>
        </authorList>
    </citation>
    <scope>NUCLEOTIDE SEQUENCE [LARGE SCALE GENOMIC DNA]</scope>
    <source>
        <strain evidence="1 2">CGMCC 1.15896</strain>
    </source>
</reference>
<dbReference type="Pfam" id="PF20126">
    <property type="entry name" value="TumE"/>
    <property type="match status" value="1"/>
</dbReference>
<keyword evidence="2" id="KW-1185">Reference proteome</keyword>
<evidence type="ECO:0000313" key="1">
    <source>
        <dbReference type="EMBL" id="GGA42639.1"/>
    </source>
</evidence>
<accession>A0A916VW32</accession>
<dbReference type="OrthoDB" id="7451512at2"/>
<evidence type="ECO:0000313" key="2">
    <source>
        <dbReference type="Proteomes" id="UP000596977"/>
    </source>
</evidence>
<dbReference type="AlphaFoldDB" id="A0A916VW32"/>
<proteinExistence type="predicted"/>
<dbReference type="Proteomes" id="UP000596977">
    <property type="component" value="Unassembled WGS sequence"/>
</dbReference>
<protein>
    <submittedName>
        <fullName evidence="1">Uncharacterized protein</fullName>
    </submittedName>
</protein>
<dbReference type="RefSeq" id="WP_127072624.1">
    <property type="nucleotide sequence ID" value="NZ_BMKB01000002.1"/>
</dbReference>
<dbReference type="InterPro" id="IPR045397">
    <property type="entry name" value="TumE-like"/>
</dbReference>
<sequence>MNAILLVKERTVLSDEAFYEIVIWQVPDPVPGSAHPFKYRLALIVKDQCVLRYDNERGKGDHRHVGAVEEPITFTSLDDLLVAFERDRERIYP</sequence>
<dbReference type="EMBL" id="BMKB01000002">
    <property type="protein sequence ID" value="GGA42639.1"/>
    <property type="molecule type" value="Genomic_DNA"/>
</dbReference>
<comment type="caution">
    <text evidence="1">The sequence shown here is derived from an EMBL/GenBank/DDBJ whole genome shotgun (WGS) entry which is preliminary data.</text>
</comment>
<name>A0A916VW32_9HYPH</name>
<organism evidence="1 2">
    <name type="scientific">Pelagibacterium lentulum</name>
    <dbReference type="NCBI Taxonomy" id="2029865"/>
    <lineage>
        <taxon>Bacteria</taxon>
        <taxon>Pseudomonadati</taxon>
        <taxon>Pseudomonadota</taxon>
        <taxon>Alphaproteobacteria</taxon>
        <taxon>Hyphomicrobiales</taxon>
        <taxon>Devosiaceae</taxon>
        <taxon>Pelagibacterium</taxon>
    </lineage>
</organism>
<gene>
    <name evidence="1" type="ORF">GCM10011499_10210</name>
</gene>